<reference evidence="2" key="1">
    <citation type="submission" date="2018-06" db="EMBL/GenBank/DDBJ databases">
        <authorList>
            <consortium name="Pathogen Informatics"/>
        </authorList>
    </citation>
    <scope>NUCLEOTIDE SEQUENCE [LARGE SCALE GENOMIC DNA]</scope>
    <source>
        <strain evidence="2">NCTC10115</strain>
    </source>
</reference>
<accession>A0A3B0PF03</accession>
<evidence type="ECO:0000313" key="1">
    <source>
        <dbReference type="EMBL" id="SYV95778.1"/>
    </source>
</evidence>
<name>A0A3B0PF03_MYCGL</name>
<dbReference type="Proteomes" id="UP000260136">
    <property type="component" value="Chromosome"/>
</dbReference>
<sequence length="115" mass="12819">MQYQPSYLKRYISFGRGTEIAQPNTLVLRGDISTLEREGLDNLLSFIKYTTNSGAFRNVLVSSDFLGQQLQQAAASQNNSLTYTVLSLEKLNEVKKLEFGIDNTLNAIGEPKNKA</sequence>
<proteinExistence type="predicted"/>
<evidence type="ECO:0000313" key="2">
    <source>
        <dbReference type="Proteomes" id="UP000260136"/>
    </source>
</evidence>
<gene>
    <name evidence="1" type="ORF">NCTC10115_01581</name>
</gene>
<protein>
    <submittedName>
        <fullName evidence="1">Uncharacterized protein</fullName>
    </submittedName>
</protein>
<dbReference type="EMBL" id="LS991952">
    <property type="protein sequence ID" value="SYV95778.1"/>
    <property type="molecule type" value="Genomic_DNA"/>
</dbReference>
<organism evidence="1 2">
    <name type="scientific">Mycoplasmoides gallisepticum</name>
    <name type="common">Mycoplasma gallisepticum</name>
    <dbReference type="NCBI Taxonomy" id="2096"/>
    <lineage>
        <taxon>Bacteria</taxon>
        <taxon>Bacillati</taxon>
        <taxon>Mycoplasmatota</taxon>
        <taxon>Mycoplasmoidales</taxon>
        <taxon>Mycoplasmoidaceae</taxon>
        <taxon>Mycoplasmoides</taxon>
    </lineage>
</organism>
<dbReference type="AlphaFoldDB" id="A0A3B0PF03"/>